<evidence type="ECO:0000313" key="12">
    <source>
        <dbReference type="EMBL" id="SVE73636.1"/>
    </source>
</evidence>
<feature type="transmembrane region" description="Helical" evidence="10">
    <location>
        <begin position="470"/>
        <end position="491"/>
    </location>
</feature>
<dbReference type="AlphaFoldDB" id="A0A4Y7LZ56"/>
<evidence type="ECO:0000256" key="9">
    <source>
        <dbReference type="ARBA" id="ARBA00045828"/>
    </source>
</evidence>
<dbReference type="PANTHER" id="PTHR13325:SF3">
    <property type="entry name" value="MEMBRANE-BOUND TRANSCRIPTION FACTOR SITE-2 PROTEASE"/>
    <property type="match status" value="1"/>
</dbReference>
<feature type="domain" description="Peptidase M50" evidence="11">
    <location>
        <begin position="130"/>
        <end position="470"/>
    </location>
</feature>
<evidence type="ECO:0000256" key="7">
    <source>
        <dbReference type="ARBA" id="ARBA00023136"/>
    </source>
</evidence>
<feature type="transmembrane region" description="Helical" evidence="10">
    <location>
        <begin position="162"/>
        <end position="183"/>
    </location>
</feature>
<comment type="function">
    <text evidence="9">Zinc metalloprotease that mediates intramembrane proteolysis of proteins such as ATF6, ATF6B, SREBF1/SREBP1 and SREBF2/SREBP2. Catalyzes the second step in the proteolytic activation of the sterol regulatory element-binding proteins (SREBPs) SREBF1/SREBP1 and SREBF2/SREBP2: cleaves SREBPs within the first transmembrane segment, thereby releasing the N-terminal segment with a portion of the transmembrane segment attached. Mature N-terminal SREBP fragments shuttle to the nucleus and activate gene transcription. Also mediates the second step in the proteolytic activation of the cyclic AMP-dependent transcription factor ATF-6 (ATF6 and ATF6B). Involved in intramembrane proteolysis during bone formation. In astrocytes and osteoblasts, upon DNA damage and ER stress, mediates the second step of the regulated intramembrane proteolytic activation of the transcription factor CREB3L1, leading to the inhibition of cell-cycle progression.</text>
</comment>
<dbReference type="GO" id="GO:1905897">
    <property type="term" value="P:regulation of response to endoplasmic reticulum stress"/>
    <property type="evidence" value="ECO:0007669"/>
    <property type="project" value="TreeGrafter"/>
</dbReference>
<evidence type="ECO:0000256" key="3">
    <source>
        <dbReference type="ARBA" id="ARBA00012347"/>
    </source>
</evidence>
<dbReference type="GO" id="GO:0005737">
    <property type="term" value="C:cytoplasm"/>
    <property type="evidence" value="ECO:0007669"/>
    <property type="project" value="TreeGrafter"/>
</dbReference>
<dbReference type="Pfam" id="PF02163">
    <property type="entry name" value="Peptidase_M50"/>
    <property type="match status" value="1"/>
</dbReference>
<keyword evidence="6 10" id="KW-1133">Transmembrane helix</keyword>
<dbReference type="PANTHER" id="PTHR13325">
    <property type="entry name" value="PROTEASE M50 MEMBRANE-BOUND TRANSCRIPTION FACTOR SITE 2 PROTEASE"/>
    <property type="match status" value="1"/>
</dbReference>
<evidence type="ECO:0000256" key="5">
    <source>
        <dbReference type="ARBA" id="ARBA00022692"/>
    </source>
</evidence>
<dbReference type="GO" id="GO:0012505">
    <property type="term" value="C:endomembrane system"/>
    <property type="evidence" value="ECO:0007669"/>
    <property type="project" value="UniProtKB-SubCell"/>
</dbReference>
<dbReference type="InterPro" id="IPR008915">
    <property type="entry name" value="Peptidase_M50"/>
</dbReference>
<evidence type="ECO:0000256" key="6">
    <source>
        <dbReference type="ARBA" id="ARBA00022989"/>
    </source>
</evidence>
<dbReference type="EC" id="3.4.24.85" evidence="3"/>
<comment type="subcellular location">
    <subcellularLocation>
        <location evidence="2">Endomembrane system</location>
        <topology evidence="2">Multi-pass membrane protein</topology>
    </subcellularLocation>
</comment>
<proteinExistence type="evidence at transcript level"/>
<evidence type="ECO:0000256" key="8">
    <source>
        <dbReference type="ARBA" id="ARBA00032658"/>
    </source>
</evidence>
<evidence type="ECO:0000256" key="10">
    <source>
        <dbReference type="SAM" id="Phobius"/>
    </source>
</evidence>
<dbReference type="GO" id="GO:0031293">
    <property type="term" value="P:membrane protein intracellular domain proteolysis"/>
    <property type="evidence" value="ECO:0007669"/>
    <property type="project" value="TreeGrafter"/>
</dbReference>
<sequence length="492" mass="55124">MEATNVFGCVVLIHLFIYCLDRYLKKNNPQRYVHFLPMNSIQIDFMNLRWTTPLFNKKISNWATKRTKILCWWYSLGTIITVLLFVPSLVLLTSTAIVSFENMRQHKNEEAILQAVVPGVNLPSSDLPYYLFTLLVCTAVHEIGHAVAAVKYNNSYLLNEQIPLVSLGLIVWLFVPAAFVELPTKDMTSLSPWKQLKIYCAGVWHNIVLSVLAFVIMTLLPILLIPLFQTGVGVSVLNLDAYSAGGHHDFQIGDQLTGVNDCHVIDDETWKRCLAATLHASSSGFCINNAYLSGFVASDQLDCCNNSELSQSHLCFLSSYDPILRNPYCLRAREVTELSSAWCSNHEDCTPNQSCLKSLFRSKLANESDFLRLILIQRKNAASIIFVGQPDEIYRFISVSNYVPRTLIGPTFINVIHHLLWYMFSFSAGLAVLNVVPCIHMDGQHIVGALTETVFKGRASVYVKQLAERALIISGTSLIIVNVAFGLLAMFS</sequence>
<gene>
    <name evidence="12" type="primary">EOG090X08FA</name>
</gene>
<organism evidence="12">
    <name type="scientific">Daphnia atkinsoni</name>
    <dbReference type="NCBI Taxonomy" id="342845"/>
    <lineage>
        <taxon>Eukaryota</taxon>
        <taxon>Metazoa</taxon>
        <taxon>Ecdysozoa</taxon>
        <taxon>Arthropoda</taxon>
        <taxon>Crustacea</taxon>
        <taxon>Branchiopoda</taxon>
        <taxon>Diplostraca</taxon>
        <taxon>Cladocera</taxon>
        <taxon>Anomopoda</taxon>
        <taxon>Daphniidae</taxon>
        <taxon>Daphnia</taxon>
        <taxon>Daphnia atkinsoni group</taxon>
    </lineage>
</organism>
<dbReference type="GO" id="GO:0004222">
    <property type="term" value="F:metalloendopeptidase activity"/>
    <property type="evidence" value="ECO:0007669"/>
    <property type="project" value="InterPro"/>
</dbReference>
<evidence type="ECO:0000256" key="4">
    <source>
        <dbReference type="ARBA" id="ARBA00014400"/>
    </source>
</evidence>
<feature type="transmembrane region" description="Helical" evidence="10">
    <location>
        <begin position="6"/>
        <end position="24"/>
    </location>
</feature>
<keyword evidence="5 10" id="KW-0812">Transmembrane</keyword>
<evidence type="ECO:0000259" key="11">
    <source>
        <dbReference type="Pfam" id="PF02163"/>
    </source>
</evidence>
<protein>
    <recommendedName>
        <fullName evidence="4">Membrane-bound transcription factor site-2 protease</fullName>
        <ecNumber evidence="3">3.4.24.85</ecNumber>
    </recommendedName>
    <alternativeName>
        <fullName evidence="8">Endopeptidase S2P</fullName>
    </alternativeName>
</protein>
<name>A0A4Y7LZ56_9CRUS</name>
<evidence type="ECO:0000256" key="1">
    <source>
        <dbReference type="ARBA" id="ARBA00001350"/>
    </source>
</evidence>
<evidence type="ECO:0000256" key="2">
    <source>
        <dbReference type="ARBA" id="ARBA00004127"/>
    </source>
</evidence>
<reference evidence="12" key="1">
    <citation type="submission" date="2018-08" db="EMBL/GenBank/DDBJ databases">
        <authorList>
            <person name="Cornetti L."/>
        </authorList>
    </citation>
    <scope>NUCLEOTIDE SEQUENCE</scope>
    <source>
        <strain evidence="12">IL-KID-3b-11</strain>
    </source>
</reference>
<keyword evidence="7 10" id="KW-0472">Membrane</keyword>
<feature type="transmembrane region" description="Helical" evidence="10">
    <location>
        <begin position="71"/>
        <end position="98"/>
    </location>
</feature>
<dbReference type="InterPro" id="IPR001193">
    <property type="entry name" value="MBTPS2"/>
</dbReference>
<feature type="transmembrane region" description="Helical" evidence="10">
    <location>
        <begin position="129"/>
        <end position="150"/>
    </location>
</feature>
<feature type="transmembrane region" description="Helical" evidence="10">
    <location>
        <begin position="203"/>
        <end position="228"/>
    </location>
</feature>
<dbReference type="GO" id="GO:0016020">
    <property type="term" value="C:membrane"/>
    <property type="evidence" value="ECO:0007669"/>
    <property type="project" value="InterPro"/>
</dbReference>
<dbReference type="EMBL" id="LR004017">
    <property type="protein sequence ID" value="SVE73636.1"/>
    <property type="molecule type" value="mRNA"/>
</dbReference>
<accession>A0A4Y7LZ56</accession>
<comment type="catalytic activity">
    <reaction evidence="1">
        <text>Cleaves several transcription factors that are type-2 transmembrane proteins within membrane-spanning domains. Known substrates include sterol regulatory element-binding protein (SREBP) -1, SREBP-2 and forms of the transcriptional activator ATF6. SREBP-2 is cleaved at the site 477-DRSRILL-|-CVLTFLCLSFNPLTSLLQWGGA-505. The residues Asn-Pro, 11 residues distal to the site of cleavage in the membrane-spanning domain, are important for cleavage by S2P endopeptidase. Replacement of either of these residues does not prevent cleavage, but there is no cleavage if both of these residues are replaced.</text>
        <dbReference type="EC" id="3.4.24.85"/>
    </reaction>
</comment>